<comment type="caution">
    <text evidence="1">The sequence shown here is derived from an EMBL/GenBank/DDBJ whole genome shotgun (WGS) entry which is preliminary data.</text>
</comment>
<sequence>MSFAGAASAPNRSDEYERLCLYVEGMTDRAARAVPWDPETVGIPTEEAREDSLLRVNDLAFYANARNEVSVLAELCRGLLSLHRPRDGGGISSDPSGLVRRCGCCMLRWPCPTIREMSRLLR</sequence>
<proteinExistence type="predicted"/>
<name>A0ABU2H5G5_9ACTN</name>
<accession>A0ABU2H5G5</accession>
<dbReference type="EMBL" id="JAVLVT010000003">
    <property type="protein sequence ID" value="MDS1270552.1"/>
    <property type="molecule type" value="Genomic_DNA"/>
</dbReference>
<evidence type="ECO:0000313" key="1">
    <source>
        <dbReference type="EMBL" id="MDS1270552.1"/>
    </source>
</evidence>
<dbReference type="Proteomes" id="UP001250214">
    <property type="component" value="Unassembled WGS sequence"/>
</dbReference>
<keyword evidence="2" id="KW-1185">Reference proteome</keyword>
<evidence type="ECO:0000313" key="2">
    <source>
        <dbReference type="Proteomes" id="UP001250214"/>
    </source>
</evidence>
<organism evidence="1 2">
    <name type="scientific">Lipingzhangella rawalii</name>
    <dbReference type="NCBI Taxonomy" id="2055835"/>
    <lineage>
        <taxon>Bacteria</taxon>
        <taxon>Bacillati</taxon>
        <taxon>Actinomycetota</taxon>
        <taxon>Actinomycetes</taxon>
        <taxon>Streptosporangiales</taxon>
        <taxon>Nocardiopsidaceae</taxon>
        <taxon>Lipingzhangella</taxon>
    </lineage>
</organism>
<gene>
    <name evidence="1" type="ORF">RIF23_09610</name>
</gene>
<dbReference type="RefSeq" id="WP_310912125.1">
    <property type="nucleotide sequence ID" value="NZ_JAVLVT010000003.1"/>
</dbReference>
<protein>
    <submittedName>
        <fullName evidence="1">Uncharacterized protein</fullName>
    </submittedName>
</protein>
<reference evidence="2" key="1">
    <citation type="submission" date="2023-07" db="EMBL/GenBank/DDBJ databases">
        <title>Novel species in the genus Lipingzhangella isolated from Sambhar Salt Lake.</title>
        <authorList>
            <person name="Jiya N."/>
            <person name="Kajale S."/>
            <person name="Sharma A."/>
        </authorList>
    </citation>
    <scope>NUCLEOTIDE SEQUENCE [LARGE SCALE GENOMIC DNA]</scope>
    <source>
        <strain evidence="2">LS1_29</strain>
    </source>
</reference>